<keyword evidence="5 11" id="KW-0547">Nucleotide-binding</keyword>
<comment type="function">
    <text evidence="12">Catalytic subunit of a constitutively active serine/threonine-protein kinase complex that phosphorylates a large number of substrates containing acidic residues C-terminal to the phosphorylated serine or threonine.</text>
</comment>
<comment type="subcellular location">
    <subcellularLocation>
        <location evidence="12">Nucleus</location>
    </subcellularLocation>
</comment>
<dbReference type="Proteomes" id="UP000054107">
    <property type="component" value="Unassembled WGS sequence"/>
</dbReference>
<dbReference type="Gene3D" id="2.130.10.10">
    <property type="entry name" value="YVTN repeat-like/Quinoprotein amine dehydrogenase"/>
    <property type="match status" value="1"/>
</dbReference>
<dbReference type="Pfam" id="PF00069">
    <property type="entry name" value="Pkinase"/>
    <property type="match status" value="1"/>
</dbReference>
<comment type="subunit">
    <text evidence="12">Heterotetramer.</text>
</comment>
<feature type="repeat" description="WD" evidence="10">
    <location>
        <begin position="690"/>
        <end position="731"/>
    </location>
</feature>
<dbReference type="FunFam" id="1.10.510.10:FF:000059">
    <property type="entry name" value="Casein kinase II subunit alpha"/>
    <property type="match status" value="1"/>
</dbReference>
<keyword evidence="7 11" id="KW-0067">ATP-binding</keyword>
<accession>A0A0B7N4N4</accession>
<feature type="domain" description="Protein kinase" evidence="13">
    <location>
        <begin position="45"/>
        <end position="278"/>
    </location>
</feature>
<dbReference type="PROSITE" id="PS00678">
    <property type="entry name" value="WD_REPEATS_1"/>
    <property type="match status" value="3"/>
</dbReference>
<dbReference type="InterPro" id="IPR001680">
    <property type="entry name" value="WD40_rpt"/>
</dbReference>
<keyword evidence="4" id="KW-0677">Repeat</keyword>
<dbReference type="SUPFAM" id="SSF56112">
    <property type="entry name" value="Protein kinase-like (PK-like)"/>
    <property type="match status" value="1"/>
</dbReference>
<evidence type="ECO:0000259" key="13">
    <source>
        <dbReference type="PROSITE" id="PS50011"/>
    </source>
</evidence>
<dbReference type="PANTHER" id="PTHR24054:SF0">
    <property type="entry name" value="CASEIN KINASE II SUBUNIT ALPHA"/>
    <property type="match status" value="1"/>
</dbReference>
<evidence type="ECO:0000256" key="8">
    <source>
        <dbReference type="ARBA" id="ARBA00047899"/>
    </source>
</evidence>
<dbReference type="GO" id="GO:0005956">
    <property type="term" value="C:protein kinase CK2 complex"/>
    <property type="evidence" value="ECO:0007669"/>
    <property type="project" value="TreeGrafter"/>
</dbReference>
<feature type="repeat" description="WD" evidence="10">
    <location>
        <begin position="608"/>
        <end position="635"/>
    </location>
</feature>
<dbReference type="EMBL" id="LN727601">
    <property type="protein sequence ID" value="CEP12357.1"/>
    <property type="molecule type" value="Genomic_DNA"/>
</dbReference>
<gene>
    <name evidence="15" type="primary">PARPA_06292.1 scaffold 21360</name>
</gene>
<dbReference type="InterPro" id="IPR019775">
    <property type="entry name" value="WD40_repeat_CS"/>
</dbReference>
<dbReference type="PANTHER" id="PTHR24054">
    <property type="entry name" value="CASEIN KINASE II SUBUNIT ALPHA"/>
    <property type="match status" value="1"/>
</dbReference>
<evidence type="ECO:0000256" key="6">
    <source>
        <dbReference type="ARBA" id="ARBA00022777"/>
    </source>
</evidence>
<evidence type="ECO:0000256" key="9">
    <source>
        <dbReference type="ARBA" id="ARBA00048679"/>
    </source>
</evidence>
<dbReference type="GO" id="GO:0106310">
    <property type="term" value="F:protein serine kinase activity"/>
    <property type="evidence" value="ECO:0007669"/>
    <property type="project" value="UniProtKB-UniRule"/>
</dbReference>
<dbReference type="PRINTS" id="PR00320">
    <property type="entry name" value="GPROTEINBRPT"/>
</dbReference>
<dbReference type="Pfam" id="PF12937">
    <property type="entry name" value="F-box-like"/>
    <property type="match status" value="1"/>
</dbReference>
<dbReference type="InterPro" id="IPR036322">
    <property type="entry name" value="WD40_repeat_dom_sf"/>
</dbReference>
<protein>
    <recommendedName>
        <fullName evidence="12">Casein kinase II subunit alpha</fullName>
        <shortName evidence="12">CK II alpha</shortName>
        <ecNumber evidence="12">2.7.11.1</ecNumber>
    </recommendedName>
</protein>
<dbReference type="SUPFAM" id="SSF81383">
    <property type="entry name" value="F-box domain"/>
    <property type="match status" value="1"/>
</dbReference>
<dbReference type="GO" id="GO:0051726">
    <property type="term" value="P:regulation of cell cycle"/>
    <property type="evidence" value="ECO:0007669"/>
    <property type="project" value="TreeGrafter"/>
</dbReference>
<evidence type="ECO:0000256" key="1">
    <source>
        <dbReference type="ARBA" id="ARBA00022527"/>
    </source>
</evidence>
<keyword evidence="6 12" id="KW-0418">Kinase</keyword>
<dbReference type="InterPro" id="IPR017441">
    <property type="entry name" value="Protein_kinase_ATP_BS"/>
</dbReference>
<keyword evidence="3 12" id="KW-0808">Transferase</keyword>
<dbReference type="InterPro" id="IPR008271">
    <property type="entry name" value="Ser/Thr_kinase_AS"/>
</dbReference>
<dbReference type="GO" id="GO:0005829">
    <property type="term" value="C:cytosol"/>
    <property type="evidence" value="ECO:0007669"/>
    <property type="project" value="TreeGrafter"/>
</dbReference>
<dbReference type="PROSITE" id="PS50294">
    <property type="entry name" value="WD_REPEATS_REGION"/>
    <property type="match status" value="3"/>
</dbReference>
<evidence type="ECO:0000256" key="10">
    <source>
        <dbReference type="PROSITE-ProRule" id="PRU00221"/>
    </source>
</evidence>
<dbReference type="InterPro" id="IPR000719">
    <property type="entry name" value="Prot_kinase_dom"/>
</dbReference>
<dbReference type="EC" id="2.7.11.1" evidence="12"/>
<keyword evidence="12" id="KW-0539">Nucleus</keyword>
<dbReference type="STRING" id="35722.A0A0B7N4N4"/>
<dbReference type="SUPFAM" id="SSF50978">
    <property type="entry name" value="WD40 repeat-like"/>
    <property type="match status" value="1"/>
</dbReference>
<dbReference type="PROSITE" id="PS00108">
    <property type="entry name" value="PROTEIN_KINASE_ST"/>
    <property type="match status" value="1"/>
</dbReference>
<dbReference type="InterPro" id="IPR011009">
    <property type="entry name" value="Kinase-like_dom_sf"/>
</dbReference>
<dbReference type="Gene3D" id="1.10.510.10">
    <property type="entry name" value="Transferase(Phosphotransferase) domain 1"/>
    <property type="match status" value="1"/>
</dbReference>
<comment type="catalytic activity">
    <reaction evidence="8 12">
        <text>L-threonyl-[protein] + ATP = O-phospho-L-threonyl-[protein] + ADP + H(+)</text>
        <dbReference type="Rhea" id="RHEA:46608"/>
        <dbReference type="Rhea" id="RHEA-COMP:11060"/>
        <dbReference type="Rhea" id="RHEA-COMP:11605"/>
        <dbReference type="ChEBI" id="CHEBI:15378"/>
        <dbReference type="ChEBI" id="CHEBI:30013"/>
        <dbReference type="ChEBI" id="CHEBI:30616"/>
        <dbReference type="ChEBI" id="CHEBI:61977"/>
        <dbReference type="ChEBI" id="CHEBI:456216"/>
        <dbReference type="EC" id="2.7.11.1"/>
    </reaction>
</comment>
<dbReference type="GO" id="GO:0005524">
    <property type="term" value="F:ATP binding"/>
    <property type="evidence" value="ECO:0007669"/>
    <property type="project" value="UniProtKB-UniRule"/>
</dbReference>
<dbReference type="AlphaFoldDB" id="A0A0B7N4N4"/>
<sequence length="852" mass="97658">MDTSMSESAVDPSIARVYANASVDRSPEYYNYDMLQVVWGNQDLYEIYKKVGRGKYSEVFEGRHTPSQSQVVIKVLKPVKKNKIKREIKILQNLTGGSNIVKLLDIVRDPQSKTPSLIFEYINNMEFKILYPRFTDYDVRFYMFELLKALEYSHSHGIMHRDVKPHNVMINHEHRKLRLIDWGLADFYLPKTEYNVRVASRCYKGPELLVDFKFYDYSLDLWSYGAMLAGMVFRKDPFFNGQDNYDQLVVITKVLDKLLRYDHQERLTAQEAMSHPHNYCKYYKMPENQQQKPSTSIVKITIDSDENNPSYSSPKNQQYPLTNTSIPPHLFQDLHESINQCNSDQQQATYGQTSIPSPSAIPKVLEAIQNMPQLTKEFESLSPHAQSTTLFHLLKRSNINTLQLLNSLIIPILKRDFLASLPYELKLQVISYLDVQSLCTASRVSKIWQHIIDGDKNTWQRLLEKSGFNLPSTHTTKAFKDHYKYQYTLQLNWKKGRFKRTEFQGHTDNIVTCLQFDEDKIVSGATDAMINVYNTNDPSQMYQLDGHGGGVWALQYVDNTLVSGSIDRTVRVWNMRERKCTHIFKGHTSTVRCLLIVMPVMVNGKLEPSQPLIVTGSRDFSIRVWNLPDVETEAAQYVGEGTNPWFKFLLVGHTNSVRSIAAHGNTLVSGSYDNTVAVWNLETGRIIHRMEGHTSNVYSVVIDPWRQQCMSGSMDSTIYIWDLITGECLHKLDGHSILVGLLGLTRQHLVSAAADKTLRVWNPETGVCEHVLAGQHGHEGAITCFKHDDEKVISGSEGGLKMWDIKTGRFLYDLVSNVKGVWWVTFNKSKCIVAIHNQEKTSFQMLDFGISP</sequence>
<evidence type="ECO:0000313" key="15">
    <source>
        <dbReference type="EMBL" id="CEP12357.1"/>
    </source>
</evidence>
<dbReference type="CDD" id="cd14132">
    <property type="entry name" value="STKc_CK2_alpha"/>
    <property type="match status" value="1"/>
</dbReference>
<evidence type="ECO:0000256" key="4">
    <source>
        <dbReference type="ARBA" id="ARBA00022737"/>
    </source>
</evidence>
<keyword evidence="2 10" id="KW-0853">WD repeat</keyword>
<dbReference type="FunFam" id="3.30.200.20:FF:000088">
    <property type="entry name" value="Casein kinase II subunit alpha"/>
    <property type="match status" value="1"/>
</dbReference>
<dbReference type="GO" id="GO:0005634">
    <property type="term" value="C:nucleus"/>
    <property type="evidence" value="ECO:0007669"/>
    <property type="project" value="UniProtKB-SubCell"/>
</dbReference>
<dbReference type="SMART" id="SM00256">
    <property type="entry name" value="FBOX"/>
    <property type="match status" value="1"/>
</dbReference>
<dbReference type="InterPro" id="IPR015943">
    <property type="entry name" value="WD40/YVTN_repeat-like_dom_sf"/>
</dbReference>
<evidence type="ECO:0000256" key="5">
    <source>
        <dbReference type="ARBA" id="ARBA00022741"/>
    </source>
</evidence>
<evidence type="ECO:0000256" key="3">
    <source>
        <dbReference type="ARBA" id="ARBA00022679"/>
    </source>
</evidence>
<evidence type="ECO:0000256" key="2">
    <source>
        <dbReference type="ARBA" id="ARBA00022574"/>
    </source>
</evidence>
<dbReference type="InterPro" id="IPR020472">
    <property type="entry name" value="WD40_PAC1"/>
</dbReference>
<name>A0A0B7N4N4_9FUNG</name>
<proteinExistence type="inferred from homology"/>
<organism evidence="15 16">
    <name type="scientific">Parasitella parasitica</name>
    <dbReference type="NCBI Taxonomy" id="35722"/>
    <lineage>
        <taxon>Eukaryota</taxon>
        <taxon>Fungi</taxon>
        <taxon>Fungi incertae sedis</taxon>
        <taxon>Mucoromycota</taxon>
        <taxon>Mucoromycotina</taxon>
        <taxon>Mucoromycetes</taxon>
        <taxon>Mucorales</taxon>
        <taxon>Mucorineae</taxon>
        <taxon>Mucoraceae</taxon>
        <taxon>Parasitella</taxon>
    </lineage>
</organism>
<evidence type="ECO:0000313" key="16">
    <source>
        <dbReference type="Proteomes" id="UP000054107"/>
    </source>
</evidence>
<dbReference type="Gene3D" id="1.20.1280.50">
    <property type="match status" value="1"/>
</dbReference>
<reference evidence="15 16" key="1">
    <citation type="submission" date="2014-09" db="EMBL/GenBank/DDBJ databases">
        <authorList>
            <person name="Ellenberger Sabrina"/>
        </authorList>
    </citation>
    <scope>NUCLEOTIDE SEQUENCE [LARGE SCALE GENOMIC DNA]</scope>
    <source>
        <strain evidence="15 16">CBS 412.66</strain>
    </source>
</reference>
<dbReference type="PROSITE" id="PS50082">
    <property type="entry name" value="WD_REPEATS_2"/>
    <property type="match status" value="5"/>
</dbReference>
<evidence type="ECO:0000256" key="7">
    <source>
        <dbReference type="ARBA" id="ARBA00022840"/>
    </source>
</evidence>
<dbReference type="InterPro" id="IPR001810">
    <property type="entry name" value="F-box_dom"/>
</dbReference>
<dbReference type="PROSITE" id="PS00107">
    <property type="entry name" value="PROTEIN_KINASE_ATP"/>
    <property type="match status" value="1"/>
</dbReference>
<keyword evidence="16" id="KW-1185">Reference proteome</keyword>
<dbReference type="InterPro" id="IPR036047">
    <property type="entry name" value="F-box-like_dom_sf"/>
</dbReference>
<dbReference type="InterPro" id="IPR045216">
    <property type="entry name" value="CK2_alpha"/>
</dbReference>
<feature type="repeat" description="WD" evidence="10">
    <location>
        <begin position="732"/>
        <end position="771"/>
    </location>
</feature>
<dbReference type="Pfam" id="PF00400">
    <property type="entry name" value="WD40"/>
    <property type="match status" value="7"/>
</dbReference>
<evidence type="ECO:0000259" key="14">
    <source>
        <dbReference type="PROSITE" id="PS50181"/>
    </source>
</evidence>
<evidence type="ECO:0000256" key="11">
    <source>
        <dbReference type="PROSITE-ProRule" id="PRU10141"/>
    </source>
</evidence>
<dbReference type="SMART" id="SM00220">
    <property type="entry name" value="S_TKc"/>
    <property type="match status" value="1"/>
</dbReference>
<keyword evidence="1 12" id="KW-0723">Serine/threonine-protein kinase</keyword>
<feature type="binding site" evidence="11">
    <location>
        <position position="74"/>
    </location>
    <ligand>
        <name>ATP</name>
        <dbReference type="ChEBI" id="CHEBI:30616"/>
    </ligand>
</feature>
<dbReference type="SMART" id="SM00320">
    <property type="entry name" value="WD40"/>
    <property type="match status" value="7"/>
</dbReference>
<feature type="repeat" description="WD" evidence="10">
    <location>
        <begin position="650"/>
        <end position="689"/>
    </location>
</feature>
<dbReference type="GO" id="GO:0004674">
    <property type="term" value="F:protein serine/threonine kinase activity"/>
    <property type="evidence" value="ECO:0007669"/>
    <property type="project" value="UniProtKB-UniRule"/>
</dbReference>
<feature type="domain" description="F-box" evidence="14">
    <location>
        <begin position="415"/>
        <end position="462"/>
    </location>
</feature>
<dbReference type="CDD" id="cd00200">
    <property type="entry name" value="WD40"/>
    <property type="match status" value="1"/>
</dbReference>
<comment type="similarity">
    <text evidence="12">Belongs to the protein kinase superfamily. Ser/Thr protein kinase family. CK2 subfamily.</text>
</comment>
<feature type="repeat" description="WD" evidence="10">
    <location>
        <begin position="544"/>
        <end position="583"/>
    </location>
</feature>
<dbReference type="PROSITE" id="PS50181">
    <property type="entry name" value="FBOX"/>
    <property type="match status" value="1"/>
</dbReference>
<dbReference type="OrthoDB" id="190105at2759"/>
<dbReference type="PROSITE" id="PS50011">
    <property type="entry name" value="PROTEIN_KINASE_DOM"/>
    <property type="match status" value="1"/>
</dbReference>
<comment type="catalytic activity">
    <reaction evidence="9 12">
        <text>L-seryl-[protein] + ATP = O-phospho-L-seryl-[protein] + ADP + H(+)</text>
        <dbReference type="Rhea" id="RHEA:17989"/>
        <dbReference type="Rhea" id="RHEA-COMP:9863"/>
        <dbReference type="Rhea" id="RHEA-COMP:11604"/>
        <dbReference type="ChEBI" id="CHEBI:15378"/>
        <dbReference type="ChEBI" id="CHEBI:29999"/>
        <dbReference type="ChEBI" id="CHEBI:30616"/>
        <dbReference type="ChEBI" id="CHEBI:83421"/>
        <dbReference type="ChEBI" id="CHEBI:456216"/>
        <dbReference type="EC" id="2.7.11.1"/>
    </reaction>
</comment>
<evidence type="ECO:0000256" key="12">
    <source>
        <dbReference type="RuleBase" id="RU369118"/>
    </source>
</evidence>
<dbReference type="Gene3D" id="3.30.200.20">
    <property type="entry name" value="Phosphorylase Kinase, domain 1"/>
    <property type="match status" value="1"/>
</dbReference>